<dbReference type="Proteomes" id="UP000507470">
    <property type="component" value="Unassembled WGS sequence"/>
</dbReference>
<evidence type="ECO:0000256" key="1">
    <source>
        <dbReference type="SAM" id="SignalP"/>
    </source>
</evidence>
<proteinExistence type="predicted"/>
<keyword evidence="1" id="KW-0732">Signal</keyword>
<keyword evidence="3" id="KW-1185">Reference proteome</keyword>
<feature type="chain" id="PRO_5026743419" evidence="1">
    <location>
        <begin position="20"/>
        <end position="167"/>
    </location>
</feature>
<feature type="signal peptide" evidence="1">
    <location>
        <begin position="1"/>
        <end position="19"/>
    </location>
</feature>
<sequence>MKGLIFALFAILFAESANGTRVLMRPYKRIQMCPDGNVPDQVFPDNRITCKPGPGTGKNVKCKLFHSTVSNFFQCPKYGYYSGWIHIGLKRMLKCCREPGIQYSLKDCRLAYNDMLPQGRIFRVDKGKFMTTSWSPDGGVTWFSYQCAYNTSPPISYKTFFKPPGNW</sequence>
<dbReference type="EMBL" id="CACVKT020004897">
    <property type="protein sequence ID" value="CAC5392064.1"/>
    <property type="molecule type" value="Genomic_DNA"/>
</dbReference>
<dbReference type="AlphaFoldDB" id="A0A6J8CAF6"/>
<evidence type="ECO:0000313" key="2">
    <source>
        <dbReference type="EMBL" id="CAC5392064.1"/>
    </source>
</evidence>
<evidence type="ECO:0000313" key="3">
    <source>
        <dbReference type="Proteomes" id="UP000507470"/>
    </source>
</evidence>
<organism evidence="2 3">
    <name type="scientific">Mytilus coruscus</name>
    <name type="common">Sea mussel</name>
    <dbReference type="NCBI Taxonomy" id="42192"/>
    <lineage>
        <taxon>Eukaryota</taxon>
        <taxon>Metazoa</taxon>
        <taxon>Spiralia</taxon>
        <taxon>Lophotrochozoa</taxon>
        <taxon>Mollusca</taxon>
        <taxon>Bivalvia</taxon>
        <taxon>Autobranchia</taxon>
        <taxon>Pteriomorphia</taxon>
        <taxon>Mytilida</taxon>
        <taxon>Mytiloidea</taxon>
        <taxon>Mytilidae</taxon>
        <taxon>Mytilinae</taxon>
        <taxon>Mytilus</taxon>
    </lineage>
</organism>
<protein>
    <submittedName>
        <fullName evidence="2">Uncharacterized protein</fullName>
    </submittedName>
</protein>
<accession>A0A6J8CAF6</accession>
<reference evidence="2 3" key="1">
    <citation type="submission" date="2020-06" db="EMBL/GenBank/DDBJ databases">
        <authorList>
            <person name="Li R."/>
            <person name="Bekaert M."/>
        </authorList>
    </citation>
    <scope>NUCLEOTIDE SEQUENCE [LARGE SCALE GENOMIC DNA]</scope>
    <source>
        <strain evidence="3">wild</strain>
    </source>
</reference>
<name>A0A6J8CAF6_MYTCO</name>
<gene>
    <name evidence="2" type="ORF">MCOR_27030</name>
</gene>
<dbReference type="OrthoDB" id="10287765at2759"/>